<dbReference type="InterPro" id="IPR034660">
    <property type="entry name" value="DinB/YfiT-like"/>
</dbReference>
<dbReference type="InterPro" id="IPR024775">
    <property type="entry name" value="DinB-like"/>
</dbReference>
<organism evidence="2 3">
    <name type="scientific">Thermalbibacter longus</name>
    <dbReference type="NCBI Taxonomy" id="2951981"/>
    <lineage>
        <taxon>Bacteria</taxon>
        <taxon>Pseudomonadati</taxon>
        <taxon>Thermomicrobiota</taxon>
        <taxon>Thermomicrobia</taxon>
        <taxon>Thermomicrobiales</taxon>
        <taxon>Thermomicrobiaceae</taxon>
        <taxon>Thermalbibacter</taxon>
    </lineage>
</organism>
<dbReference type="Proteomes" id="UP001165306">
    <property type="component" value="Unassembled WGS sequence"/>
</dbReference>
<protein>
    <submittedName>
        <fullName evidence="2">DinB family protein</fullName>
    </submittedName>
</protein>
<sequence length="157" mass="18386">MQSDRDADRAELLERLRRFPDRVANLVEDLSVETLRKAGCGGQWGAVEILAYLRDFDAETLQRLERILTEDEPEISEFDPDLVAIERGYAREEPFEALAAFRELRQELVHRLSQLSEEQWQRTARHPEFGQITLAELIARLAEYDQEAYQRLRDVLL</sequence>
<feature type="domain" description="DinB-like" evidence="1">
    <location>
        <begin position="16"/>
        <end position="143"/>
    </location>
</feature>
<proteinExistence type="predicted"/>
<name>A0AA42BAM4_9BACT</name>
<keyword evidence="3" id="KW-1185">Reference proteome</keyword>
<evidence type="ECO:0000259" key="1">
    <source>
        <dbReference type="Pfam" id="PF12867"/>
    </source>
</evidence>
<accession>A0AA42BAM4</accession>
<dbReference type="RefSeq" id="WP_284056505.1">
    <property type="nucleotide sequence ID" value="NZ_JAMSLR010000003.1"/>
</dbReference>
<evidence type="ECO:0000313" key="2">
    <source>
        <dbReference type="EMBL" id="MCM8748725.1"/>
    </source>
</evidence>
<dbReference type="Gene3D" id="1.20.120.450">
    <property type="entry name" value="dinb family like domain"/>
    <property type="match status" value="1"/>
</dbReference>
<comment type="caution">
    <text evidence="2">The sequence shown here is derived from an EMBL/GenBank/DDBJ whole genome shotgun (WGS) entry which is preliminary data.</text>
</comment>
<dbReference type="EMBL" id="JAMSLR010000003">
    <property type="protein sequence ID" value="MCM8748725.1"/>
    <property type="molecule type" value="Genomic_DNA"/>
</dbReference>
<evidence type="ECO:0000313" key="3">
    <source>
        <dbReference type="Proteomes" id="UP001165306"/>
    </source>
</evidence>
<dbReference type="SUPFAM" id="SSF109854">
    <property type="entry name" value="DinB/YfiT-like putative metalloenzymes"/>
    <property type="match status" value="1"/>
</dbReference>
<dbReference type="Pfam" id="PF12867">
    <property type="entry name" value="DinB_2"/>
    <property type="match status" value="1"/>
</dbReference>
<gene>
    <name evidence="2" type="ORF">NET02_06165</name>
</gene>
<dbReference type="AlphaFoldDB" id="A0AA42BAM4"/>
<reference evidence="2" key="1">
    <citation type="submission" date="2022-06" db="EMBL/GenBank/DDBJ databases">
        <title>CFH 74404 Thermomicrobiaceae sp.</title>
        <authorList>
            <person name="Ming H."/>
            <person name="Li W.-J."/>
            <person name="Zhao Z."/>
        </authorList>
    </citation>
    <scope>NUCLEOTIDE SEQUENCE</scope>
    <source>
        <strain evidence="2">CFH 74404</strain>
    </source>
</reference>